<gene>
    <name evidence="1" type="ORF">QW060_19465</name>
</gene>
<name>A0ABT8D037_9FLAO</name>
<dbReference type="Proteomes" id="UP001242368">
    <property type="component" value="Unassembled WGS sequence"/>
</dbReference>
<proteinExistence type="predicted"/>
<evidence type="ECO:0000313" key="2">
    <source>
        <dbReference type="Proteomes" id="UP001242368"/>
    </source>
</evidence>
<dbReference type="EMBL" id="JAUFQU010000022">
    <property type="protein sequence ID" value="MDN3709212.1"/>
    <property type="molecule type" value="Genomic_DNA"/>
</dbReference>
<organism evidence="1 2">
    <name type="scientific">Paenimyroides ceti</name>
    <dbReference type="NCBI Taxonomy" id="395087"/>
    <lineage>
        <taxon>Bacteria</taxon>
        <taxon>Pseudomonadati</taxon>
        <taxon>Bacteroidota</taxon>
        <taxon>Flavobacteriia</taxon>
        <taxon>Flavobacteriales</taxon>
        <taxon>Flavobacteriaceae</taxon>
        <taxon>Paenimyroides</taxon>
    </lineage>
</organism>
<evidence type="ECO:0000313" key="1">
    <source>
        <dbReference type="EMBL" id="MDN3709212.1"/>
    </source>
</evidence>
<accession>A0ABT8D037</accession>
<sequence>MLAISPKEGFNTFVTSEDIMENTLTVPITVSSDFPIVDLSKSGGAVCGGSTTGDLYIKVDNATGPVTYFL</sequence>
<comment type="caution">
    <text evidence="1">The sequence shown here is derived from an EMBL/GenBank/DDBJ whole genome shotgun (WGS) entry which is preliminary data.</text>
</comment>
<protein>
    <submittedName>
        <fullName evidence="1">Uncharacterized protein</fullName>
    </submittedName>
</protein>
<keyword evidence="2" id="KW-1185">Reference proteome</keyword>
<reference evidence="2" key="1">
    <citation type="journal article" date="2019" name="Int. J. Syst. Evol. Microbiol.">
        <title>The Global Catalogue of Microorganisms (GCM) 10K type strain sequencing project: providing services to taxonomists for standard genome sequencing and annotation.</title>
        <authorList>
            <consortium name="The Broad Institute Genomics Platform"/>
            <consortium name="The Broad Institute Genome Sequencing Center for Infectious Disease"/>
            <person name="Wu L."/>
            <person name="Ma J."/>
        </authorList>
    </citation>
    <scope>NUCLEOTIDE SEQUENCE [LARGE SCALE GENOMIC DNA]</scope>
    <source>
        <strain evidence="2">CECT 7184</strain>
    </source>
</reference>
<dbReference type="RefSeq" id="WP_290364961.1">
    <property type="nucleotide sequence ID" value="NZ_JAUFQU010000022.1"/>
</dbReference>